<dbReference type="AlphaFoldDB" id="A0A2P2NB05"/>
<sequence length="21" mass="2472">MKIEPKMLVSPSKESSDCYWL</sequence>
<protein>
    <submittedName>
        <fullName evidence="2">Uncharacterized protein</fullName>
    </submittedName>
</protein>
<organism evidence="2">
    <name type="scientific">Rhizophora mucronata</name>
    <name type="common">Asiatic mangrove</name>
    <dbReference type="NCBI Taxonomy" id="61149"/>
    <lineage>
        <taxon>Eukaryota</taxon>
        <taxon>Viridiplantae</taxon>
        <taxon>Streptophyta</taxon>
        <taxon>Embryophyta</taxon>
        <taxon>Tracheophyta</taxon>
        <taxon>Spermatophyta</taxon>
        <taxon>Magnoliopsida</taxon>
        <taxon>eudicotyledons</taxon>
        <taxon>Gunneridae</taxon>
        <taxon>Pentapetalae</taxon>
        <taxon>rosids</taxon>
        <taxon>fabids</taxon>
        <taxon>Malpighiales</taxon>
        <taxon>Rhizophoraceae</taxon>
        <taxon>Rhizophora</taxon>
    </lineage>
</organism>
<proteinExistence type="predicted"/>
<name>A0A2P2NB05_RHIMU</name>
<reference evidence="2" key="1">
    <citation type="submission" date="2018-02" db="EMBL/GenBank/DDBJ databases">
        <title>Rhizophora mucronata_Transcriptome.</title>
        <authorList>
            <person name="Meera S.P."/>
            <person name="Sreeshan A."/>
            <person name="Augustine A."/>
        </authorList>
    </citation>
    <scope>NUCLEOTIDE SEQUENCE</scope>
    <source>
        <tissue evidence="2">Leaf</tissue>
    </source>
</reference>
<feature type="region of interest" description="Disordered" evidence="1">
    <location>
        <begin position="1"/>
        <end position="21"/>
    </location>
</feature>
<accession>A0A2P2NB05</accession>
<dbReference type="EMBL" id="GGEC01059163">
    <property type="protein sequence ID" value="MBX39647.1"/>
    <property type="molecule type" value="Transcribed_RNA"/>
</dbReference>
<evidence type="ECO:0000256" key="1">
    <source>
        <dbReference type="SAM" id="MobiDB-lite"/>
    </source>
</evidence>
<evidence type="ECO:0000313" key="2">
    <source>
        <dbReference type="EMBL" id="MBX39647.1"/>
    </source>
</evidence>